<keyword evidence="1" id="KW-0175">Coiled coil</keyword>
<evidence type="ECO:0000256" key="1">
    <source>
        <dbReference type="SAM" id="Coils"/>
    </source>
</evidence>
<feature type="coiled-coil region" evidence="1">
    <location>
        <begin position="517"/>
        <end position="608"/>
    </location>
</feature>
<feature type="coiled-coil region" evidence="1">
    <location>
        <begin position="447"/>
        <end position="485"/>
    </location>
</feature>
<proteinExistence type="predicted"/>
<evidence type="ECO:0000313" key="3">
    <source>
        <dbReference type="EMBL" id="MST84904.1"/>
    </source>
</evidence>
<comment type="caution">
    <text evidence="3">The sequence shown here is derived from an EMBL/GenBank/DDBJ whole genome shotgun (WGS) entry which is preliminary data.</text>
</comment>
<feature type="compositionally biased region" description="Basic and acidic residues" evidence="2">
    <location>
        <begin position="58"/>
        <end position="75"/>
    </location>
</feature>
<dbReference type="EMBL" id="VUNG01000024">
    <property type="protein sequence ID" value="MST84904.1"/>
    <property type="molecule type" value="Genomic_DNA"/>
</dbReference>
<gene>
    <name evidence="3" type="ORF">FYJ73_09530</name>
</gene>
<name>A0A7K0KGD3_9BACT</name>
<accession>A0A7K0KGD3</accession>
<sequence>MQQEASTNQEQSADSQSQEDKPQKAEASATDQNGDSSAGQPAHKAYASKQEVLERIKEIARNEDKPDKDEVEHLKSSFYRFHIAEREKRQKDYLEAGGDPEKYQVLPDDDEETFKAEMQIIKEKRAKAFQEQEAEKQANLQRKLDIIEKIKAMATSPEEANKNYNEFKELQKEFKEIKSVPPEKANEVWRNYQLYVEQFYDLLNLNREAREYDFKKNLEAKTKLCEEAEALDKEPDVVSAFHQLQELHAQYREIGPVAKDLREQIWARFKAASTVINKKHQQHFEELRAKEEENLAKKTELCEKVEALAKEENKGIGDWEKHSKAIIALQQEWKTIGFAPQKMNVKIFERFRAACDDFFSRKSEFFKQLKQQFAANAEKKRELIKKAQEMTDSTDWKATGDKFVALQKEWKTIGAVPKKLGDQLWNEFLTACNHFFDARNAAHAGTRTEEKANLQKKRDIIAQLKELAEKGVEDAQDKVQELVDAYNAVGHVPFKEKDKIFKEYHDVLDKIYSDLHVSVARRRLDNFKQNLRNVAKRGEDAVDNERGRLARRYEQLKQEIATYENNLGFLNISSKKGNSLVDEMNRKVQRLKDDAELVRQKIKAIDSQDNN</sequence>
<dbReference type="AlphaFoldDB" id="A0A7K0KGD3"/>
<feature type="compositionally biased region" description="Polar residues" evidence="2">
    <location>
        <begin position="29"/>
        <end position="39"/>
    </location>
</feature>
<dbReference type="InterPro" id="IPR007139">
    <property type="entry name" value="DUF349"/>
</dbReference>
<evidence type="ECO:0000256" key="2">
    <source>
        <dbReference type="SAM" id="MobiDB-lite"/>
    </source>
</evidence>
<protein>
    <submittedName>
        <fullName evidence="3">DUF349 domain-containing protein</fullName>
    </submittedName>
</protein>
<keyword evidence="4" id="KW-1185">Reference proteome</keyword>
<dbReference type="Proteomes" id="UP000438914">
    <property type="component" value="Unassembled WGS sequence"/>
</dbReference>
<dbReference type="Pfam" id="PF03993">
    <property type="entry name" value="DUF349"/>
    <property type="match status" value="5"/>
</dbReference>
<reference evidence="3 4" key="1">
    <citation type="submission" date="2019-08" db="EMBL/GenBank/DDBJ databases">
        <title>In-depth cultivation of the pig gut microbiome towards novel bacterial diversity and tailored functional studies.</title>
        <authorList>
            <person name="Wylensek D."/>
            <person name="Hitch T.C.A."/>
            <person name="Clavel T."/>
        </authorList>
    </citation>
    <scope>NUCLEOTIDE SEQUENCE [LARGE SCALE GENOMIC DNA]</scope>
    <source>
        <strain evidence="3 4">LKV-178-WT-2A</strain>
    </source>
</reference>
<organism evidence="3 4">
    <name type="scientific">Hallella mizrahii</name>
    <dbReference type="NCBI Taxonomy" id="2606637"/>
    <lineage>
        <taxon>Bacteria</taxon>
        <taxon>Pseudomonadati</taxon>
        <taxon>Bacteroidota</taxon>
        <taxon>Bacteroidia</taxon>
        <taxon>Bacteroidales</taxon>
        <taxon>Prevotellaceae</taxon>
        <taxon>Hallella</taxon>
    </lineage>
</organism>
<feature type="region of interest" description="Disordered" evidence="2">
    <location>
        <begin position="1"/>
        <end position="51"/>
    </location>
</feature>
<feature type="region of interest" description="Disordered" evidence="2">
    <location>
        <begin position="58"/>
        <end position="77"/>
    </location>
</feature>
<evidence type="ECO:0000313" key="4">
    <source>
        <dbReference type="Proteomes" id="UP000438914"/>
    </source>
</evidence>